<dbReference type="InterPro" id="IPR025966">
    <property type="entry name" value="OppC_N"/>
</dbReference>
<evidence type="ECO:0000256" key="4">
    <source>
        <dbReference type="ARBA" id="ARBA00022692"/>
    </source>
</evidence>
<dbReference type="Pfam" id="PF00528">
    <property type="entry name" value="BPD_transp_1"/>
    <property type="match status" value="1"/>
</dbReference>
<feature type="transmembrane region" description="Helical" evidence="7">
    <location>
        <begin position="235"/>
        <end position="255"/>
    </location>
</feature>
<dbReference type="InterPro" id="IPR035906">
    <property type="entry name" value="MetI-like_sf"/>
</dbReference>
<gene>
    <name evidence="9" type="ORF">UFOPK3554_01222</name>
</gene>
<dbReference type="EMBL" id="CAFBSG010000026">
    <property type="protein sequence ID" value="CAB5241069.1"/>
    <property type="molecule type" value="Genomic_DNA"/>
</dbReference>
<dbReference type="InterPro" id="IPR050366">
    <property type="entry name" value="BP-dependent_transpt_permease"/>
</dbReference>
<feature type="transmembrane region" description="Helical" evidence="7">
    <location>
        <begin position="71"/>
        <end position="94"/>
    </location>
</feature>
<dbReference type="AlphaFoldDB" id="A0A6J7XUQ1"/>
<dbReference type="PANTHER" id="PTHR43386">
    <property type="entry name" value="OLIGOPEPTIDE TRANSPORT SYSTEM PERMEASE PROTEIN APPC"/>
    <property type="match status" value="1"/>
</dbReference>
<evidence type="ECO:0000256" key="6">
    <source>
        <dbReference type="ARBA" id="ARBA00023136"/>
    </source>
</evidence>
<reference evidence="9" key="1">
    <citation type="submission" date="2020-05" db="EMBL/GenBank/DDBJ databases">
        <authorList>
            <person name="Chiriac C."/>
            <person name="Salcher M."/>
            <person name="Ghai R."/>
            <person name="Kavagutti S V."/>
        </authorList>
    </citation>
    <scope>NUCLEOTIDE SEQUENCE</scope>
</reference>
<dbReference type="GO" id="GO:0005886">
    <property type="term" value="C:plasma membrane"/>
    <property type="evidence" value="ECO:0007669"/>
    <property type="project" value="UniProtKB-SubCell"/>
</dbReference>
<dbReference type="Pfam" id="PF12911">
    <property type="entry name" value="OppC_N"/>
    <property type="match status" value="1"/>
</dbReference>
<feature type="transmembrane region" description="Helical" evidence="7">
    <location>
        <begin position="7"/>
        <end position="28"/>
    </location>
</feature>
<evidence type="ECO:0000256" key="7">
    <source>
        <dbReference type="SAM" id="Phobius"/>
    </source>
</evidence>
<protein>
    <submittedName>
        <fullName evidence="9">Unannotated protein</fullName>
    </submittedName>
</protein>
<accession>A0A6J7XUQ1</accession>
<dbReference type="PANTHER" id="PTHR43386:SF1">
    <property type="entry name" value="D,D-DIPEPTIDE TRANSPORT SYSTEM PERMEASE PROTEIN DDPC-RELATED"/>
    <property type="match status" value="1"/>
</dbReference>
<keyword evidence="2" id="KW-0813">Transport</keyword>
<feature type="transmembrane region" description="Helical" evidence="7">
    <location>
        <begin position="106"/>
        <end position="126"/>
    </location>
</feature>
<keyword evidence="4 7" id="KW-0812">Transmembrane</keyword>
<proteinExistence type="predicted"/>
<sequence length="265" mass="28612">MKSLKTLYIGAGILGTLIVAAIFAPLVTSYDPTEQDLMQTLSGPTGAHWLGTDALGRDVFSRLIYGARVDLTIGVLAVLLPFIIGVSLGLMTGWFGGKFDSSVMRVVDTVIAFPFYVLAIALVFIFGPGVKSIIVAITLVGWVAYCRIVRANVLVAKELDYVHAARLTGLPTRRILRRHLLPNVISQAIVFSMSDIVLSILAIVSLGYLGLGVPIPTAEWGSMIQEGQPYILQQWWLATIPGFMVVIVGFALSLIGDGLVARLER</sequence>
<feature type="transmembrane region" description="Helical" evidence="7">
    <location>
        <begin position="196"/>
        <end position="215"/>
    </location>
</feature>
<keyword evidence="6 7" id="KW-0472">Membrane</keyword>
<dbReference type="GO" id="GO:0055085">
    <property type="term" value="P:transmembrane transport"/>
    <property type="evidence" value="ECO:0007669"/>
    <property type="project" value="InterPro"/>
</dbReference>
<feature type="transmembrane region" description="Helical" evidence="7">
    <location>
        <begin position="132"/>
        <end position="149"/>
    </location>
</feature>
<evidence type="ECO:0000259" key="8">
    <source>
        <dbReference type="PROSITE" id="PS50928"/>
    </source>
</evidence>
<keyword evidence="3" id="KW-1003">Cell membrane</keyword>
<organism evidence="9">
    <name type="scientific">freshwater metagenome</name>
    <dbReference type="NCBI Taxonomy" id="449393"/>
    <lineage>
        <taxon>unclassified sequences</taxon>
        <taxon>metagenomes</taxon>
        <taxon>ecological metagenomes</taxon>
    </lineage>
</organism>
<dbReference type="Gene3D" id="1.10.3720.10">
    <property type="entry name" value="MetI-like"/>
    <property type="match status" value="1"/>
</dbReference>
<evidence type="ECO:0000256" key="1">
    <source>
        <dbReference type="ARBA" id="ARBA00004651"/>
    </source>
</evidence>
<dbReference type="InterPro" id="IPR000515">
    <property type="entry name" value="MetI-like"/>
</dbReference>
<comment type="subcellular location">
    <subcellularLocation>
        <location evidence="1">Cell membrane</location>
        <topology evidence="1">Multi-pass membrane protein</topology>
    </subcellularLocation>
</comment>
<name>A0A6J7XUQ1_9ZZZZ</name>
<evidence type="ECO:0000313" key="9">
    <source>
        <dbReference type="EMBL" id="CAB5241069.1"/>
    </source>
</evidence>
<feature type="domain" description="ABC transmembrane type-1" evidence="8">
    <location>
        <begin position="67"/>
        <end position="256"/>
    </location>
</feature>
<evidence type="ECO:0000256" key="2">
    <source>
        <dbReference type="ARBA" id="ARBA00022448"/>
    </source>
</evidence>
<dbReference type="SUPFAM" id="SSF161098">
    <property type="entry name" value="MetI-like"/>
    <property type="match status" value="1"/>
</dbReference>
<evidence type="ECO:0000256" key="5">
    <source>
        <dbReference type="ARBA" id="ARBA00022989"/>
    </source>
</evidence>
<dbReference type="PROSITE" id="PS50928">
    <property type="entry name" value="ABC_TM1"/>
    <property type="match status" value="1"/>
</dbReference>
<keyword evidence="5 7" id="KW-1133">Transmembrane helix</keyword>
<dbReference type="CDD" id="cd06261">
    <property type="entry name" value="TM_PBP2"/>
    <property type="match status" value="1"/>
</dbReference>
<evidence type="ECO:0000256" key="3">
    <source>
        <dbReference type="ARBA" id="ARBA00022475"/>
    </source>
</evidence>